<dbReference type="PANTHER" id="PTHR33910">
    <property type="entry name" value="PROTEIN TRANSLOCASE SUBUNIT SECE"/>
    <property type="match status" value="1"/>
</dbReference>
<dbReference type="InterPro" id="IPR038379">
    <property type="entry name" value="SecE_sf"/>
</dbReference>
<keyword evidence="5 9" id="KW-0653">Protein transport</keyword>
<evidence type="ECO:0000313" key="10">
    <source>
        <dbReference type="EMBL" id="PJE68980.1"/>
    </source>
</evidence>
<accession>A0A2M8L564</accession>
<comment type="caution">
    <text evidence="10">The sequence shown here is derived from an EMBL/GenBank/DDBJ whole genome shotgun (WGS) entry which is preliminary data.</text>
</comment>
<dbReference type="EMBL" id="PFEL01000083">
    <property type="protein sequence ID" value="PJE68980.1"/>
    <property type="molecule type" value="Genomic_DNA"/>
</dbReference>
<evidence type="ECO:0000256" key="5">
    <source>
        <dbReference type="ARBA" id="ARBA00022927"/>
    </source>
</evidence>
<keyword evidence="6 9" id="KW-1133">Transmembrane helix</keyword>
<comment type="function">
    <text evidence="9">Essential subunit of the Sec protein translocation channel SecYEG. Clamps together the 2 halves of SecY. May contact the channel plug during translocation.</text>
</comment>
<evidence type="ECO:0000313" key="11">
    <source>
        <dbReference type="Proteomes" id="UP000229500"/>
    </source>
</evidence>
<protein>
    <recommendedName>
        <fullName evidence="9">Protein translocase subunit SecE</fullName>
    </recommendedName>
</protein>
<dbReference type="PANTHER" id="PTHR33910:SF1">
    <property type="entry name" value="PROTEIN TRANSLOCASE SUBUNIT SECE"/>
    <property type="match status" value="1"/>
</dbReference>
<comment type="subunit">
    <text evidence="9">Component of the Sec protein translocase complex. Heterotrimer consisting of SecY, SecE and SecG subunits. The heterotrimers can form oligomers, although 1 heterotrimer is thought to be able to translocate proteins. Interacts with the ribosome. Interacts with SecDF, and other proteins may be involved. Interacts with SecA.</text>
</comment>
<dbReference type="AlphaFoldDB" id="A0A2M8L564"/>
<feature type="transmembrane region" description="Helical" evidence="9">
    <location>
        <begin position="27"/>
        <end position="52"/>
    </location>
</feature>
<comment type="similarity">
    <text evidence="9">Belongs to the SecE/SEC61-gamma family.</text>
</comment>
<evidence type="ECO:0000256" key="7">
    <source>
        <dbReference type="ARBA" id="ARBA00023010"/>
    </source>
</evidence>
<keyword evidence="3 9" id="KW-1003">Cell membrane</keyword>
<proteinExistence type="inferred from homology"/>
<evidence type="ECO:0000256" key="2">
    <source>
        <dbReference type="ARBA" id="ARBA00022448"/>
    </source>
</evidence>
<dbReference type="GO" id="GO:0008320">
    <property type="term" value="F:protein transmembrane transporter activity"/>
    <property type="evidence" value="ECO:0007669"/>
    <property type="project" value="UniProtKB-UniRule"/>
</dbReference>
<reference evidence="11" key="1">
    <citation type="submission" date="2017-09" db="EMBL/GenBank/DDBJ databases">
        <title>Depth-based differentiation of microbial function through sediment-hosted aquifers and enrichment of novel symbionts in the deep terrestrial subsurface.</title>
        <authorList>
            <person name="Probst A.J."/>
            <person name="Ladd B."/>
            <person name="Jarett J.K."/>
            <person name="Geller-Mcgrath D.E."/>
            <person name="Sieber C.M.K."/>
            <person name="Emerson J.B."/>
            <person name="Anantharaman K."/>
            <person name="Thomas B.C."/>
            <person name="Malmstrom R."/>
            <person name="Stieglmeier M."/>
            <person name="Klingl A."/>
            <person name="Woyke T."/>
            <person name="Ryan C.M."/>
            <person name="Banfield J.F."/>
        </authorList>
    </citation>
    <scope>NUCLEOTIDE SEQUENCE [LARGE SCALE GENOMIC DNA]</scope>
</reference>
<evidence type="ECO:0000256" key="6">
    <source>
        <dbReference type="ARBA" id="ARBA00022989"/>
    </source>
</evidence>
<dbReference type="GO" id="GO:0065002">
    <property type="term" value="P:intracellular protein transmembrane transport"/>
    <property type="evidence" value="ECO:0007669"/>
    <property type="project" value="UniProtKB-UniRule"/>
</dbReference>
<dbReference type="InterPro" id="IPR005807">
    <property type="entry name" value="SecE_bac"/>
</dbReference>
<dbReference type="GO" id="GO:0006605">
    <property type="term" value="P:protein targeting"/>
    <property type="evidence" value="ECO:0007669"/>
    <property type="project" value="UniProtKB-UniRule"/>
</dbReference>
<dbReference type="Gene3D" id="1.20.5.1030">
    <property type="entry name" value="Preprotein translocase secy subunit"/>
    <property type="match status" value="1"/>
</dbReference>
<evidence type="ECO:0000256" key="9">
    <source>
        <dbReference type="HAMAP-Rule" id="MF_00422"/>
    </source>
</evidence>
<keyword evidence="8 9" id="KW-0472">Membrane</keyword>
<evidence type="ECO:0000256" key="4">
    <source>
        <dbReference type="ARBA" id="ARBA00022692"/>
    </source>
</evidence>
<dbReference type="NCBIfam" id="TIGR00964">
    <property type="entry name" value="secE_bact"/>
    <property type="match status" value="1"/>
</dbReference>
<evidence type="ECO:0000256" key="8">
    <source>
        <dbReference type="ARBA" id="ARBA00023136"/>
    </source>
</evidence>
<comment type="subcellular location">
    <subcellularLocation>
        <location evidence="9">Cell membrane</location>
        <topology evidence="9">Single-pass membrane protein</topology>
    </subcellularLocation>
    <subcellularLocation>
        <location evidence="1">Membrane</location>
    </subcellularLocation>
</comment>
<gene>
    <name evidence="9" type="primary">secE</name>
    <name evidence="10" type="ORF">COU96_02200</name>
</gene>
<sequence>MQAKPLVFLKEVKAEMRKVDWPNRQTAIRLTAIVVGVSVVVAIFIGSLDFLFTKLMEIIIK</sequence>
<keyword evidence="7 9" id="KW-0811">Translocation</keyword>
<keyword evidence="2 9" id="KW-0813">Transport</keyword>
<dbReference type="GO" id="GO:0043952">
    <property type="term" value="P:protein transport by the Sec complex"/>
    <property type="evidence" value="ECO:0007669"/>
    <property type="project" value="UniProtKB-UniRule"/>
</dbReference>
<evidence type="ECO:0000256" key="1">
    <source>
        <dbReference type="ARBA" id="ARBA00004370"/>
    </source>
</evidence>
<dbReference type="HAMAP" id="MF_00422">
    <property type="entry name" value="SecE"/>
    <property type="match status" value="1"/>
</dbReference>
<dbReference type="Proteomes" id="UP000229500">
    <property type="component" value="Unassembled WGS sequence"/>
</dbReference>
<dbReference type="GO" id="GO:0009306">
    <property type="term" value="P:protein secretion"/>
    <property type="evidence" value="ECO:0007669"/>
    <property type="project" value="UniProtKB-UniRule"/>
</dbReference>
<keyword evidence="4 9" id="KW-0812">Transmembrane</keyword>
<dbReference type="Pfam" id="PF00584">
    <property type="entry name" value="SecE"/>
    <property type="match status" value="1"/>
</dbReference>
<evidence type="ECO:0000256" key="3">
    <source>
        <dbReference type="ARBA" id="ARBA00022475"/>
    </source>
</evidence>
<name>A0A2M8L564_9BACT</name>
<dbReference type="InterPro" id="IPR001901">
    <property type="entry name" value="Translocase_SecE/Sec61-g"/>
</dbReference>
<organism evidence="10 11">
    <name type="scientific">Candidatus Shapirobacteria bacterium CG10_big_fil_rev_8_21_14_0_10_38_14</name>
    <dbReference type="NCBI Taxonomy" id="1974483"/>
    <lineage>
        <taxon>Bacteria</taxon>
        <taxon>Candidatus Shapironibacteriota</taxon>
    </lineage>
</organism>
<dbReference type="GO" id="GO:0005886">
    <property type="term" value="C:plasma membrane"/>
    <property type="evidence" value="ECO:0007669"/>
    <property type="project" value="UniProtKB-SubCell"/>
</dbReference>